<protein>
    <submittedName>
        <fullName evidence="1">Uncharacterized protein</fullName>
    </submittedName>
</protein>
<dbReference type="EMBL" id="VVIQ01000009">
    <property type="protein sequence ID" value="MUL28432.1"/>
    <property type="molecule type" value="Genomic_DNA"/>
</dbReference>
<gene>
    <name evidence="1" type="ORF">F0475_08990</name>
</gene>
<keyword evidence="2" id="KW-1185">Reference proteome</keyword>
<dbReference type="Pfam" id="PF19603">
    <property type="entry name" value="DUF6108"/>
    <property type="match status" value="1"/>
</dbReference>
<name>A0A7C9LCH3_9BACT</name>
<comment type="caution">
    <text evidence="1">The sequence shown here is derived from an EMBL/GenBank/DDBJ whole genome shotgun (WGS) entry which is preliminary data.</text>
</comment>
<proteinExistence type="predicted"/>
<dbReference type="AlphaFoldDB" id="A0A7C9LCH3"/>
<dbReference type="Proteomes" id="UP000482295">
    <property type="component" value="Unassembled WGS sequence"/>
</dbReference>
<accession>A0A7C9LCH3</accession>
<dbReference type="InterPro" id="IPR046090">
    <property type="entry name" value="DUF6108"/>
</dbReference>
<evidence type="ECO:0000313" key="1">
    <source>
        <dbReference type="EMBL" id="MUL28432.1"/>
    </source>
</evidence>
<evidence type="ECO:0000313" key="2">
    <source>
        <dbReference type="Proteomes" id="UP000482295"/>
    </source>
</evidence>
<organism evidence="1 2">
    <name type="scientific">Prevotella vespertina</name>
    <dbReference type="NCBI Taxonomy" id="2608404"/>
    <lineage>
        <taxon>Bacteria</taxon>
        <taxon>Pseudomonadati</taxon>
        <taxon>Bacteroidota</taxon>
        <taxon>Bacteroidia</taxon>
        <taxon>Bacteroidales</taxon>
        <taxon>Prevotellaceae</taxon>
        <taxon>Prevotella</taxon>
    </lineage>
</organism>
<sequence>MFTSLCIHAQQGLNVTPLFQGKIVPHGDLIDVRAKGRAISKYKLDYYHSIRFKASEQQRATVFELVERDHKNAIGAEQTMKKGTFTLILALPAQGALHKYLCYLTQQRGRTLTITLVYMEGKVSSITELKKLIQ</sequence>
<reference evidence="1 2" key="1">
    <citation type="submission" date="2019-09" db="EMBL/GenBank/DDBJ databases">
        <title>Prevotella A2879 sp. nov., isolated from an abscess of a patient.</title>
        <authorList>
            <person name="Buhl M."/>
            <person name="Oberhettinger P."/>
        </authorList>
    </citation>
    <scope>NUCLEOTIDE SEQUENCE [LARGE SCALE GENOMIC DNA]</scope>
    <source>
        <strain evidence="1 2">A2879</strain>
    </source>
</reference>